<dbReference type="InterPro" id="IPR057946">
    <property type="entry name" value="TPR_ZFYVE26"/>
</dbReference>
<dbReference type="OrthoDB" id="1936617at2759"/>
<keyword evidence="1" id="KW-0472">Membrane</keyword>
<evidence type="ECO:0000313" key="4">
    <source>
        <dbReference type="Proteomes" id="UP000585474"/>
    </source>
</evidence>
<keyword evidence="1" id="KW-1133">Transmembrane helix</keyword>
<dbReference type="PANTHER" id="PTHR35478:SF1">
    <property type="entry name" value="ZINC FINGER FYVE DOMAIN-CONTAINING PROTEIN 26"/>
    <property type="match status" value="1"/>
</dbReference>
<sequence>MAQRGRRRGGRGLLPNVGDGFDVNPLIGRKNGNSNQWDEIEELRRQVATLTEMAQCLQPSAEGSDGSEDTHFENLLQERKSVFNFGQHYHASSKFGQHFQSYSNPGSLTSFGKSGSFENGVPNRKDKLAAPAQYLPHFSVLEARNPSQNGEFKALFVEKEMVQYCDDNVEQYCNNVPVFDKAPNDGIEEDEAITLMILDTFFTPKQHGEEVIKEDDEESHEDNHTLGLCPKVQDVCEVTLGLCPKVQEVACEAPPTIEDLIESKVEKCFQDLPSKRPLVPYTQRTTHLLLSKKLGYGYSFAGISILLIIADYNLSLRSTNTSKEIALRPLPNTKVLACVVCGRLKSAFQLASRSGSVADVQYVAHQALHANALPVLDMCKQWLAQYM</sequence>
<keyword evidence="1" id="KW-0812">Transmembrane</keyword>
<dbReference type="AlphaFoldDB" id="A0A7J0GCA6"/>
<protein>
    <recommendedName>
        <fullName evidence="2">ZFYVE26-like TPR repeats domain-containing protein</fullName>
    </recommendedName>
</protein>
<feature type="transmembrane region" description="Helical" evidence="1">
    <location>
        <begin position="294"/>
        <end position="314"/>
    </location>
</feature>
<organism evidence="3 4">
    <name type="scientific">Actinidia rufa</name>
    <dbReference type="NCBI Taxonomy" id="165716"/>
    <lineage>
        <taxon>Eukaryota</taxon>
        <taxon>Viridiplantae</taxon>
        <taxon>Streptophyta</taxon>
        <taxon>Embryophyta</taxon>
        <taxon>Tracheophyta</taxon>
        <taxon>Spermatophyta</taxon>
        <taxon>Magnoliopsida</taxon>
        <taxon>eudicotyledons</taxon>
        <taxon>Gunneridae</taxon>
        <taxon>Pentapetalae</taxon>
        <taxon>asterids</taxon>
        <taxon>Ericales</taxon>
        <taxon>Actinidiaceae</taxon>
        <taxon>Actinidia</taxon>
    </lineage>
</organism>
<keyword evidence="4" id="KW-1185">Reference proteome</keyword>
<evidence type="ECO:0000259" key="2">
    <source>
        <dbReference type="Pfam" id="PF25569"/>
    </source>
</evidence>
<dbReference type="Pfam" id="PF25569">
    <property type="entry name" value="TPR_ZFYVE26"/>
    <property type="match status" value="1"/>
</dbReference>
<dbReference type="EMBL" id="BJWL01000020">
    <property type="protein sequence ID" value="GFZ08427.1"/>
    <property type="molecule type" value="Genomic_DNA"/>
</dbReference>
<feature type="domain" description="ZFYVE26-like TPR repeats" evidence="2">
    <location>
        <begin position="331"/>
        <end position="384"/>
    </location>
</feature>
<accession>A0A7J0GCA6</accession>
<evidence type="ECO:0000313" key="3">
    <source>
        <dbReference type="EMBL" id="GFZ08427.1"/>
    </source>
</evidence>
<name>A0A7J0GCA6_9ERIC</name>
<gene>
    <name evidence="3" type="ORF">Acr_20g0002350</name>
</gene>
<evidence type="ECO:0000256" key="1">
    <source>
        <dbReference type="SAM" id="Phobius"/>
    </source>
</evidence>
<dbReference type="PANTHER" id="PTHR35478">
    <property type="entry name" value="ZINC FINGER FYVE DOMAIN PROTEIN"/>
    <property type="match status" value="1"/>
</dbReference>
<dbReference type="Proteomes" id="UP000585474">
    <property type="component" value="Unassembled WGS sequence"/>
</dbReference>
<proteinExistence type="predicted"/>
<reference evidence="3 4" key="1">
    <citation type="submission" date="2019-07" db="EMBL/GenBank/DDBJ databases">
        <title>De Novo Assembly of kiwifruit Actinidia rufa.</title>
        <authorList>
            <person name="Sugita-Konishi S."/>
            <person name="Sato K."/>
            <person name="Mori E."/>
            <person name="Abe Y."/>
            <person name="Kisaki G."/>
            <person name="Hamano K."/>
            <person name="Suezawa K."/>
            <person name="Otani M."/>
            <person name="Fukuda T."/>
            <person name="Manabe T."/>
            <person name="Gomi K."/>
            <person name="Tabuchi M."/>
            <person name="Akimitsu K."/>
            <person name="Kataoka I."/>
        </authorList>
    </citation>
    <scope>NUCLEOTIDE SEQUENCE [LARGE SCALE GENOMIC DNA]</scope>
    <source>
        <strain evidence="4">cv. Fuchu</strain>
    </source>
</reference>
<comment type="caution">
    <text evidence="3">The sequence shown here is derived from an EMBL/GenBank/DDBJ whole genome shotgun (WGS) entry which is preliminary data.</text>
</comment>